<comment type="caution">
    <text evidence="2">The sequence shown here is derived from an EMBL/GenBank/DDBJ whole genome shotgun (WGS) entry which is preliminary data.</text>
</comment>
<accession>A0A1J5SX84</accession>
<dbReference type="SMART" id="SM00448">
    <property type="entry name" value="REC"/>
    <property type="match status" value="1"/>
</dbReference>
<protein>
    <submittedName>
        <fullName evidence="2">Chemotaxis protein CheY</fullName>
    </submittedName>
</protein>
<dbReference type="Pfam" id="PF00072">
    <property type="entry name" value="Response_reg"/>
    <property type="match status" value="1"/>
</dbReference>
<dbReference type="SUPFAM" id="SSF52172">
    <property type="entry name" value="CheY-like"/>
    <property type="match status" value="1"/>
</dbReference>
<dbReference type="InterPro" id="IPR001789">
    <property type="entry name" value="Sig_transdc_resp-reg_receiver"/>
</dbReference>
<dbReference type="InterPro" id="IPR011006">
    <property type="entry name" value="CheY-like_superfamily"/>
</dbReference>
<evidence type="ECO:0000259" key="1">
    <source>
        <dbReference type="PROSITE" id="PS50110"/>
    </source>
</evidence>
<reference evidence="2" key="1">
    <citation type="submission" date="2016-10" db="EMBL/GenBank/DDBJ databases">
        <title>Sequence of Gallionella enrichment culture.</title>
        <authorList>
            <person name="Poehlein A."/>
            <person name="Muehling M."/>
            <person name="Daniel R."/>
        </authorList>
    </citation>
    <scope>NUCLEOTIDE SEQUENCE</scope>
</reference>
<organism evidence="2">
    <name type="scientific">mine drainage metagenome</name>
    <dbReference type="NCBI Taxonomy" id="410659"/>
    <lineage>
        <taxon>unclassified sequences</taxon>
        <taxon>metagenomes</taxon>
        <taxon>ecological metagenomes</taxon>
    </lineage>
</organism>
<sequence>MAPPLSMIRFLVVDDSAAERKLIHALLTGLGAEQIDEAMDGESAIQSIKHQPPGLILCDWEMEPISGLHLARFIRRSPACPDKRIPLIMMTGHADRQRVVAARDAGVNEFMVKPLSPQTLQSRISAALDSRRPFINAAEYFGPDRRRHAAPWSGAERRSLRKAPEIRTRPAPVLDTPSLRFKV</sequence>
<dbReference type="EMBL" id="MLJW01000045">
    <property type="protein sequence ID" value="OIR06204.1"/>
    <property type="molecule type" value="Genomic_DNA"/>
</dbReference>
<dbReference type="GO" id="GO:0000160">
    <property type="term" value="P:phosphorelay signal transduction system"/>
    <property type="evidence" value="ECO:0007669"/>
    <property type="project" value="InterPro"/>
</dbReference>
<feature type="domain" description="Response regulatory" evidence="1">
    <location>
        <begin position="9"/>
        <end position="128"/>
    </location>
</feature>
<dbReference type="Gene3D" id="3.40.50.2300">
    <property type="match status" value="1"/>
</dbReference>
<dbReference type="AlphaFoldDB" id="A0A1J5SX84"/>
<evidence type="ECO:0000313" key="2">
    <source>
        <dbReference type="EMBL" id="OIR06204.1"/>
    </source>
</evidence>
<dbReference type="InterPro" id="IPR052048">
    <property type="entry name" value="ST_Response_Regulator"/>
</dbReference>
<gene>
    <name evidence="2" type="primary">cheY_6</name>
    <name evidence="2" type="ORF">GALL_116770</name>
</gene>
<dbReference type="PROSITE" id="PS50110">
    <property type="entry name" value="RESPONSE_REGULATORY"/>
    <property type="match status" value="1"/>
</dbReference>
<proteinExistence type="predicted"/>
<name>A0A1J5SX84_9ZZZZ</name>
<dbReference type="PANTHER" id="PTHR43228:SF1">
    <property type="entry name" value="TWO-COMPONENT RESPONSE REGULATOR ARR22"/>
    <property type="match status" value="1"/>
</dbReference>
<dbReference type="PANTHER" id="PTHR43228">
    <property type="entry name" value="TWO-COMPONENT RESPONSE REGULATOR"/>
    <property type="match status" value="1"/>
</dbReference>